<keyword evidence="4 7" id="KW-1133">Transmembrane helix</keyword>
<feature type="transmembrane region" description="Helical" evidence="7">
    <location>
        <begin position="83"/>
        <end position="102"/>
    </location>
</feature>
<dbReference type="PROSITE" id="PS50850">
    <property type="entry name" value="MFS"/>
    <property type="match status" value="1"/>
</dbReference>
<gene>
    <name evidence="9" type="ORF">EV696_10925</name>
</gene>
<keyword evidence="3 7" id="KW-0812">Transmembrane</keyword>
<feature type="transmembrane region" description="Helical" evidence="7">
    <location>
        <begin position="423"/>
        <end position="443"/>
    </location>
</feature>
<evidence type="ECO:0000256" key="7">
    <source>
        <dbReference type="SAM" id="Phobius"/>
    </source>
</evidence>
<proteinExistence type="inferred from homology"/>
<dbReference type="GO" id="GO:0015112">
    <property type="term" value="F:nitrate transmembrane transporter activity"/>
    <property type="evidence" value="ECO:0007669"/>
    <property type="project" value="InterPro"/>
</dbReference>
<organism evidence="9 10">
    <name type="scientific">Permianibacter aggregans</name>
    <dbReference type="NCBI Taxonomy" id="1510150"/>
    <lineage>
        <taxon>Bacteria</taxon>
        <taxon>Pseudomonadati</taxon>
        <taxon>Pseudomonadota</taxon>
        <taxon>Gammaproteobacteria</taxon>
        <taxon>Pseudomonadales</taxon>
        <taxon>Pseudomonadaceae</taxon>
        <taxon>Permianibacter</taxon>
    </lineage>
</organism>
<dbReference type="RefSeq" id="WP_133590782.1">
    <property type="nucleotide sequence ID" value="NZ_CP037953.1"/>
</dbReference>
<protein>
    <submittedName>
        <fullName evidence="9">NNP family nitrate/nitrite transporter-like MFS transporter</fullName>
    </submittedName>
</protein>
<dbReference type="Proteomes" id="UP000295375">
    <property type="component" value="Unassembled WGS sequence"/>
</dbReference>
<keyword evidence="6 7" id="KW-0472">Membrane</keyword>
<dbReference type="OrthoDB" id="9773404at2"/>
<feature type="transmembrane region" description="Helical" evidence="7">
    <location>
        <begin position="221"/>
        <end position="243"/>
    </location>
</feature>
<evidence type="ECO:0000256" key="2">
    <source>
        <dbReference type="ARBA" id="ARBA00008432"/>
    </source>
</evidence>
<feature type="transmembrane region" description="Helical" evidence="7">
    <location>
        <begin position="151"/>
        <end position="169"/>
    </location>
</feature>
<feature type="transmembrane region" description="Helical" evidence="7">
    <location>
        <begin position="58"/>
        <end position="76"/>
    </location>
</feature>
<dbReference type="GO" id="GO:0016020">
    <property type="term" value="C:membrane"/>
    <property type="evidence" value="ECO:0007669"/>
    <property type="project" value="UniProtKB-SubCell"/>
</dbReference>
<keyword evidence="5" id="KW-0534">Nitrate assimilation</keyword>
<dbReference type="PANTHER" id="PTHR23515">
    <property type="entry name" value="HIGH-AFFINITY NITRATE TRANSPORTER 2.3"/>
    <property type="match status" value="1"/>
</dbReference>
<dbReference type="AlphaFoldDB" id="A0A4R6UQ50"/>
<comment type="similarity">
    <text evidence="2">Belongs to the major facilitator superfamily. Nitrate/nitrite porter (TC 2.A.1.8) family.</text>
</comment>
<reference evidence="9 10" key="1">
    <citation type="submission" date="2019-03" db="EMBL/GenBank/DDBJ databases">
        <title>Genomic Encyclopedia of Type Strains, Phase IV (KMG-IV): sequencing the most valuable type-strain genomes for metagenomic binning, comparative biology and taxonomic classification.</title>
        <authorList>
            <person name="Goeker M."/>
        </authorList>
    </citation>
    <scope>NUCLEOTIDE SEQUENCE [LARGE SCALE GENOMIC DNA]</scope>
    <source>
        <strain evidence="9 10">DSM 103792</strain>
    </source>
</reference>
<feature type="transmembrane region" description="Helical" evidence="7">
    <location>
        <begin position="387"/>
        <end position="411"/>
    </location>
</feature>
<name>A0A4R6UQ50_9GAMM</name>
<dbReference type="EMBL" id="SNYM01000009">
    <property type="protein sequence ID" value="TDQ47623.1"/>
    <property type="molecule type" value="Genomic_DNA"/>
</dbReference>
<keyword evidence="10" id="KW-1185">Reference proteome</keyword>
<feature type="transmembrane region" description="Helical" evidence="7">
    <location>
        <begin position="363"/>
        <end position="381"/>
    </location>
</feature>
<feature type="domain" description="Major facilitator superfamily (MFS) profile" evidence="8">
    <location>
        <begin position="15"/>
        <end position="473"/>
    </location>
</feature>
<evidence type="ECO:0000256" key="5">
    <source>
        <dbReference type="ARBA" id="ARBA00023063"/>
    </source>
</evidence>
<feature type="transmembrane region" description="Helical" evidence="7">
    <location>
        <begin position="21"/>
        <end position="43"/>
    </location>
</feature>
<feature type="transmembrane region" description="Helical" evidence="7">
    <location>
        <begin position="249"/>
        <end position="268"/>
    </location>
</feature>
<evidence type="ECO:0000256" key="1">
    <source>
        <dbReference type="ARBA" id="ARBA00004141"/>
    </source>
</evidence>
<comment type="caution">
    <text evidence="9">The sequence shown here is derived from an EMBL/GenBank/DDBJ whole genome shotgun (WGS) entry which is preliminary data.</text>
</comment>
<accession>A0A4R6UQ50</accession>
<feature type="transmembrane region" description="Helical" evidence="7">
    <location>
        <begin position="302"/>
        <end position="322"/>
    </location>
</feature>
<dbReference type="Pfam" id="PF07690">
    <property type="entry name" value="MFS_1"/>
    <property type="match status" value="1"/>
</dbReference>
<dbReference type="SUPFAM" id="SSF103473">
    <property type="entry name" value="MFS general substrate transporter"/>
    <property type="match status" value="1"/>
</dbReference>
<evidence type="ECO:0000259" key="8">
    <source>
        <dbReference type="PROSITE" id="PS50850"/>
    </source>
</evidence>
<dbReference type="InterPro" id="IPR020846">
    <property type="entry name" value="MFS_dom"/>
</dbReference>
<evidence type="ECO:0000313" key="10">
    <source>
        <dbReference type="Proteomes" id="UP000295375"/>
    </source>
</evidence>
<dbReference type="GO" id="GO:0042128">
    <property type="term" value="P:nitrate assimilation"/>
    <property type="evidence" value="ECO:0007669"/>
    <property type="project" value="UniProtKB-KW"/>
</dbReference>
<evidence type="ECO:0000313" key="9">
    <source>
        <dbReference type="EMBL" id="TDQ47623.1"/>
    </source>
</evidence>
<dbReference type="InterPro" id="IPR044772">
    <property type="entry name" value="NO3_transporter"/>
</dbReference>
<evidence type="ECO:0000256" key="3">
    <source>
        <dbReference type="ARBA" id="ARBA00022692"/>
    </source>
</evidence>
<feature type="transmembrane region" description="Helical" evidence="7">
    <location>
        <begin position="108"/>
        <end position="130"/>
    </location>
</feature>
<sequence>MSEEALRLWDLRHQRIQMLHLSWLAFFISFVIWFAHAPLMIYIKESLALNDHQVKTLLLLNVALTIPARSLIGMFVDKFGPRVIYSLLLLIGGLLCFGFALAPNYETLAAFRFLLGFVGASFVVGIRLIAEWFPARQLGLAEGIYGGWGNFGAAVGALVLPLIASFFALPLGWRVAVALAGTIAIIYAWFFYRFARDTPAGATYFKPNRIGALEVSSRKDLVLYIATSSVLYLAIALLLWKLSAPPTPLLPLPVALAIGAGFLLLYALQVRKMFSVNQHLFAPVQTPPPVQYAFKQVTILSIAYLAAFGAELAVVSMLPLYFHDTFGWSPMLAAALASSFAFMNLIARPLGGWFSDKFGRKNVLTLVMVGITLGFLGFAHIEASWPMLAVIGLTVVASFFVQAGCGAVFACVPLIQRRLTGQFAGIAGAYGNVGGLVFLTMLALYGPSFFFVFIASTAALSLLAVQWYSEPKGHLIEVMPDGSIQLIAVE</sequence>
<evidence type="ECO:0000256" key="4">
    <source>
        <dbReference type="ARBA" id="ARBA00022989"/>
    </source>
</evidence>
<feature type="transmembrane region" description="Helical" evidence="7">
    <location>
        <begin position="328"/>
        <end position="351"/>
    </location>
</feature>
<dbReference type="InterPro" id="IPR036259">
    <property type="entry name" value="MFS_trans_sf"/>
</dbReference>
<feature type="transmembrane region" description="Helical" evidence="7">
    <location>
        <begin position="449"/>
        <end position="469"/>
    </location>
</feature>
<comment type="subcellular location">
    <subcellularLocation>
        <location evidence="1">Membrane</location>
        <topology evidence="1">Multi-pass membrane protein</topology>
    </subcellularLocation>
</comment>
<feature type="transmembrane region" description="Helical" evidence="7">
    <location>
        <begin position="175"/>
        <end position="192"/>
    </location>
</feature>
<dbReference type="InterPro" id="IPR011701">
    <property type="entry name" value="MFS"/>
</dbReference>
<dbReference type="Gene3D" id="1.20.1250.20">
    <property type="entry name" value="MFS general substrate transporter like domains"/>
    <property type="match status" value="2"/>
</dbReference>
<evidence type="ECO:0000256" key="6">
    <source>
        <dbReference type="ARBA" id="ARBA00023136"/>
    </source>
</evidence>